<keyword evidence="1" id="KW-0812">Transmembrane</keyword>
<proteinExistence type="predicted"/>
<name>A0A225A9C8_TALAT</name>
<dbReference type="AlphaFoldDB" id="A0A225A9C8"/>
<dbReference type="EMBL" id="LFMY01000011">
    <property type="protein sequence ID" value="OKL57461.1"/>
    <property type="molecule type" value="Genomic_DNA"/>
</dbReference>
<dbReference type="Proteomes" id="UP000214365">
    <property type="component" value="Unassembled WGS sequence"/>
</dbReference>
<keyword evidence="1" id="KW-0472">Membrane</keyword>
<keyword evidence="1" id="KW-1133">Transmembrane helix</keyword>
<comment type="caution">
    <text evidence="2">The sequence shown here is derived from an EMBL/GenBank/DDBJ whole genome shotgun (WGS) entry which is preliminary data.</text>
</comment>
<dbReference type="PANTHER" id="PTHR35896:SF3">
    <property type="entry name" value="MAJOR FACILITATOR SUPERFAMILY TRANSPORTER"/>
    <property type="match status" value="1"/>
</dbReference>
<evidence type="ECO:0000313" key="3">
    <source>
        <dbReference type="Proteomes" id="UP000214365"/>
    </source>
</evidence>
<protein>
    <submittedName>
        <fullName evidence="2">Uncharacterized protein</fullName>
    </submittedName>
</protein>
<feature type="transmembrane region" description="Helical" evidence="1">
    <location>
        <begin position="41"/>
        <end position="61"/>
    </location>
</feature>
<sequence length="211" mass="23724">MSVQDFQSPINEAEPFLNARSKAVEEPSAIPPQYRFWRSHWMTVLVAILLGFILILQLISLQLVSASATSQVLATCGSDATTASANNCVFDPVTFHWLPPTCVDQVLADDFLQTLPNDLSVWYKPHNSSIASSNANGSVDASQLTVIPKEHVARGDFGGEESVLVPQQYRRWQCTFLWKRFNRGVQRRTLDLPLKLHYNVEEDNRVDPLIL</sequence>
<reference evidence="2 3" key="1">
    <citation type="submission" date="2015-06" db="EMBL/GenBank/DDBJ databases">
        <title>Talaromyces atroroseus IBT 11181 draft genome.</title>
        <authorList>
            <person name="Rasmussen K.B."/>
            <person name="Rasmussen S."/>
            <person name="Petersen B."/>
            <person name="Sicheritz-Ponten T."/>
            <person name="Mortensen U.H."/>
            <person name="Thrane U."/>
        </authorList>
    </citation>
    <scope>NUCLEOTIDE SEQUENCE [LARGE SCALE GENOMIC DNA]</scope>
    <source>
        <strain evidence="2 3">IBT 11181</strain>
    </source>
</reference>
<organism evidence="2 3">
    <name type="scientific">Talaromyces atroroseus</name>
    <dbReference type="NCBI Taxonomy" id="1441469"/>
    <lineage>
        <taxon>Eukaryota</taxon>
        <taxon>Fungi</taxon>
        <taxon>Dikarya</taxon>
        <taxon>Ascomycota</taxon>
        <taxon>Pezizomycotina</taxon>
        <taxon>Eurotiomycetes</taxon>
        <taxon>Eurotiomycetidae</taxon>
        <taxon>Eurotiales</taxon>
        <taxon>Trichocomaceae</taxon>
        <taxon>Talaromyces</taxon>
        <taxon>Talaromyces sect. Trachyspermi</taxon>
    </lineage>
</organism>
<dbReference type="InterPro" id="IPR053008">
    <property type="entry name" value="Phomopsin_biosynth_assoc"/>
</dbReference>
<dbReference type="RefSeq" id="XP_020117582.1">
    <property type="nucleotide sequence ID" value="XM_020262256.1"/>
</dbReference>
<accession>A0A225A9C8</accession>
<gene>
    <name evidence="2" type="ORF">UA08_06935</name>
</gene>
<evidence type="ECO:0000313" key="2">
    <source>
        <dbReference type="EMBL" id="OKL57461.1"/>
    </source>
</evidence>
<dbReference type="OrthoDB" id="3501153at2759"/>
<keyword evidence="3" id="KW-1185">Reference proteome</keyword>
<evidence type="ECO:0000256" key="1">
    <source>
        <dbReference type="SAM" id="Phobius"/>
    </source>
</evidence>
<dbReference type="PANTHER" id="PTHR35896">
    <property type="entry name" value="IG-LIKE DOMAIN-CONTAINING PROTEIN"/>
    <property type="match status" value="1"/>
</dbReference>
<dbReference type="GeneID" id="31006691"/>
<dbReference type="STRING" id="1441469.A0A225A9C8"/>